<evidence type="ECO:0000313" key="1">
    <source>
        <dbReference type="EMBL" id="GAA1544382.1"/>
    </source>
</evidence>
<name>A0ABN2BPZ8_9ACTN</name>
<protein>
    <recommendedName>
        <fullName evidence="3">ATPase</fullName>
    </recommendedName>
</protein>
<dbReference type="EMBL" id="BAAAOR010000040">
    <property type="protein sequence ID" value="GAA1544382.1"/>
    <property type="molecule type" value="Genomic_DNA"/>
</dbReference>
<evidence type="ECO:0000313" key="2">
    <source>
        <dbReference type="Proteomes" id="UP001500842"/>
    </source>
</evidence>
<accession>A0ABN2BPZ8</accession>
<gene>
    <name evidence="1" type="ORF">GCM10009788_53600</name>
</gene>
<reference evidence="1 2" key="1">
    <citation type="journal article" date="2019" name="Int. J. Syst. Evol. Microbiol.">
        <title>The Global Catalogue of Microorganisms (GCM) 10K type strain sequencing project: providing services to taxonomists for standard genome sequencing and annotation.</title>
        <authorList>
            <consortium name="The Broad Institute Genomics Platform"/>
            <consortium name="The Broad Institute Genome Sequencing Center for Infectious Disease"/>
            <person name="Wu L."/>
            <person name="Ma J."/>
        </authorList>
    </citation>
    <scope>NUCLEOTIDE SEQUENCE [LARGE SCALE GENOMIC DNA]</scope>
    <source>
        <strain evidence="1 2">JCM 14942</strain>
    </source>
</reference>
<proteinExistence type="predicted"/>
<keyword evidence="2" id="KW-1185">Reference proteome</keyword>
<evidence type="ECO:0008006" key="3">
    <source>
        <dbReference type="Google" id="ProtNLM"/>
    </source>
</evidence>
<comment type="caution">
    <text evidence="1">The sequence shown here is derived from an EMBL/GenBank/DDBJ whole genome shotgun (WGS) entry which is preliminary data.</text>
</comment>
<sequence length="198" mass="21837">MTTDKKTTAAALEQRAHDLEAHAYQLEQRVLDGDDQITHEQITEARSRCDFLRLQAEGKRRREAREAREARSLAAQALHQDVAAVAPTDPLREGSTAAKAAAKTIAGAFTKYLTAVRAYDEQATALARRANDLQVPPWGEDLEGLSFFGRSGSTLVARVDDATVWHLERSTSATLEASLRKVLQDAMKTLPADDRVRL</sequence>
<organism evidence="1 2">
    <name type="scientific">Nocardioides humi</name>
    <dbReference type="NCBI Taxonomy" id="449461"/>
    <lineage>
        <taxon>Bacteria</taxon>
        <taxon>Bacillati</taxon>
        <taxon>Actinomycetota</taxon>
        <taxon>Actinomycetes</taxon>
        <taxon>Propionibacteriales</taxon>
        <taxon>Nocardioidaceae</taxon>
        <taxon>Nocardioides</taxon>
    </lineage>
</organism>
<dbReference type="RefSeq" id="WP_141006971.1">
    <property type="nucleotide sequence ID" value="NZ_BAAAOR010000040.1"/>
</dbReference>
<dbReference type="Proteomes" id="UP001500842">
    <property type="component" value="Unassembled WGS sequence"/>
</dbReference>